<dbReference type="InterPro" id="IPR013783">
    <property type="entry name" value="Ig-like_fold"/>
</dbReference>
<evidence type="ECO:0000313" key="2">
    <source>
        <dbReference type="EMBL" id="KAJ8396374.1"/>
    </source>
</evidence>
<feature type="chain" id="PRO_5042242721" evidence="1">
    <location>
        <begin position="17"/>
        <end position="272"/>
    </location>
</feature>
<gene>
    <name evidence="2" type="ORF">AAFF_G00019510</name>
</gene>
<reference evidence="2" key="1">
    <citation type="journal article" date="2023" name="Science">
        <title>Genome structures resolve the early diversification of teleost fishes.</title>
        <authorList>
            <person name="Parey E."/>
            <person name="Louis A."/>
            <person name="Montfort J."/>
            <person name="Bouchez O."/>
            <person name="Roques C."/>
            <person name="Iampietro C."/>
            <person name="Lluch J."/>
            <person name="Castinel A."/>
            <person name="Donnadieu C."/>
            <person name="Desvignes T."/>
            <person name="Floi Bucao C."/>
            <person name="Jouanno E."/>
            <person name="Wen M."/>
            <person name="Mejri S."/>
            <person name="Dirks R."/>
            <person name="Jansen H."/>
            <person name="Henkel C."/>
            <person name="Chen W.J."/>
            <person name="Zahm M."/>
            <person name="Cabau C."/>
            <person name="Klopp C."/>
            <person name="Thompson A.W."/>
            <person name="Robinson-Rechavi M."/>
            <person name="Braasch I."/>
            <person name="Lecointre G."/>
            <person name="Bobe J."/>
            <person name="Postlethwait J.H."/>
            <person name="Berthelot C."/>
            <person name="Roest Crollius H."/>
            <person name="Guiguen Y."/>
        </authorList>
    </citation>
    <scope>NUCLEOTIDE SEQUENCE</scope>
    <source>
        <strain evidence="2">NC1722</strain>
    </source>
</reference>
<feature type="signal peptide" evidence="1">
    <location>
        <begin position="1"/>
        <end position="16"/>
    </location>
</feature>
<keyword evidence="1" id="KW-0732">Signal</keyword>
<comment type="caution">
    <text evidence="2">The sequence shown here is derived from an EMBL/GenBank/DDBJ whole genome shotgun (WGS) entry which is preliminary data.</text>
</comment>
<evidence type="ECO:0000256" key="1">
    <source>
        <dbReference type="SAM" id="SignalP"/>
    </source>
</evidence>
<dbReference type="Gene3D" id="2.60.40.10">
    <property type="entry name" value="Immunoglobulins"/>
    <property type="match status" value="1"/>
</dbReference>
<organism evidence="2 3">
    <name type="scientific">Aldrovandia affinis</name>
    <dbReference type="NCBI Taxonomy" id="143900"/>
    <lineage>
        <taxon>Eukaryota</taxon>
        <taxon>Metazoa</taxon>
        <taxon>Chordata</taxon>
        <taxon>Craniata</taxon>
        <taxon>Vertebrata</taxon>
        <taxon>Euteleostomi</taxon>
        <taxon>Actinopterygii</taxon>
        <taxon>Neopterygii</taxon>
        <taxon>Teleostei</taxon>
        <taxon>Notacanthiformes</taxon>
        <taxon>Halosauridae</taxon>
        <taxon>Aldrovandia</taxon>
    </lineage>
</organism>
<dbReference type="Proteomes" id="UP001221898">
    <property type="component" value="Unassembled WGS sequence"/>
</dbReference>
<dbReference type="AlphaFoldDB" id="A0AAD7WHM5"/>
<protein>
    <submittedName>
        <fullName evidence="2">Uncharacterized protein</fullName>
    </submittedName>
</protein>
<evidence type="ECO:0000313" key="3">
    <source>
        <dbReference type="Proteomes" id="UP001221898"/>
    </source>
</evidence>
<name>A0AAD7WHM5_9TELE</name>
<accession>A0AAD7WHM5</accession>
<keyword evidence="3" id="KW-1185">Reference proteome</keyword>
<proteinExistence type="predicted"/>
<dbReference type="EMBL" id="JAINUG010000107">
    <property type="protein sequence ID" value="KAJ8396374.1"/>
    <property type="molecule type" value="Genomic_DNA"/>
</dbReference>
<sequence>MSCLWVFFIIPFGVSGAQWSDKPWINVNSSDIEEGEWIKVLCGVPIDYTGGFCRLYRDNSKVPIQSLQTNDYVCKFLVSEKDLLAGRPYGSRTSVRCDYTLQNYVSVPSDNKAVVVWGTARKPKLTVSPRVVMMGGKVKVQCSTPRNQILGCRMYRNGVHLDEIPCHHEMTAEKLMSWQTTSIFNEIDLSCKYDKREYVISKASNPIRILVVDPTKLRASTNHTFVCDVPARVQDFVLSQGNTSLSLELGGTLTLEAVNNSTGPFNQTCRVI</sequence>